<dbReference type="Proteomes" id="UP000811899">
    <property type="component" value="Unassembled WGS sequence"/>
</dbReference>
<gene>
    <name evidence="7" type="ORF">KI809_01790</name>
</gene>
<feature type="transmembrane region" description="Helical" evidence="5">
    <location>
        <begin position="39"/>
        <end position="62"/>
    </location>
</feature>
<comment type="caution">
    <text evidence="7">The sequence shown here is derived from an EMBL/GenBank/DDBJ whole genome shotgun (WGS) entry which is preliminary data.</text>
</comment>
<keyword evidence="8" id="KW-1185">Reference proteome</keyword>
<evidence type="ECO:0000256" key="5">
    <source>
        <dbReference type="SAM" id="Phobius"/>
    </source>
</evidence>
<feature type="transmembrane region" description="Helical" evidence="5">
    <location>
        <begin position="74"/>
        <end position="91"/>
    </location>
</feature>
<evidence type="ECO:0000256" key="2">
    <source>
        <dbReference type="ARBA" id="ARBA00022692"/>
    </source>
</evidence>
<organism evidence="7 8">
    <name type="scientific">Geoanaerobacter pelophilus</name>
    <dbReference type="NCBI Taxonomy" id="60036"/>
    <lineage>
        <taxon>Bacteria</taxon>
        <taxon>Pseudomonadati</taxon>
        <taxon>Thermodesulfobacteriota</taxon>
        <taxon>Desulfuromonadia</taxon>
        <taxon>Geobacterales</taxon>
        <taxon>Geobacteraceae</taxon>
        <taxon>Geoanaerobacter</taxon>
    </lineage>
</organism>
<feature type="transmembrane region" description="Helical" evidence="5">
    <location>
        <begin position="97"/>
        <end position="118"/>
    </location>
</feature>
<dbReference type="Pfam" id="PF04932">
    <property type="entry name" value="Wzy_C"/>
    <property type="match status" value="1"/>
</dbReference>
<name>A0AAW4KWN6_9BACT</name>
<dbReference type="InterPro" id="IPR007016">
    <property type="entry name" value="O-antigen_ligase-rel_domated"/>
</dbReference>
<dbReference type="GO" id="GO:0016874">
    <property type="term" value="F:ligase activity"/>
    <property type="evidence" value="ECO:0007669"/>
    <property type="project" value="UniProtKB-KW"/>
</dbReference>
<dbReference type="PANTHER" id="PTHR37422:SF13">
    <property type="entry name" value="LIPOPOLYSACCHARIDE BIOSYNTHESIS PROTEIN PA4999-RELATED"/>
    <property type="match status" value="1"/>
</dbReference>
<feature type="transmembrane region" description="Helical" evidence="5">
    <location>
        <begin position="400"/>
        <end position="419"/>
    </location>
</feature>
<keyword evidence="2 5" id="KW-0812">Transmembrane</keyword>
<dbReference type="InterPro" id="IPR051533">
    <property type="entry name" value="WaaL-like"/>
</dbReference>
<comment type="subcellular location">
    <subcellularLocation>
        <location evidence="1">Membrane</location>
        <topology evidence="1">Multi-pass membrane protein</topology>
    </subcellularLocation>
</comment>
<keyword evidence="7" id="KW-0436">Ligase</keyword>
<dbReference type="RefSeq" id="WP_214169795.1">
    <property type="nucleotide sequence ID" value="NZ_JAHCVJ010000001.1"/>
</dbReference>
<evidence type="ECO:0000259" key="6">
    <source>
        <dbReference type="Pfam" id="PF04932"/>
    </source>
</evidence>
<accession>A0AAW4KWN6</accession>
<dbReference type="PANTHER" id="PTHR37422">
    <property type="entry name" value="TEICHURONIC ACID BIOSYNTHESIS PROTEIN TUAE"/>
    <property type="match status" value="1"/>
</dbReference>
<proteinExistence type="predicted"/>
<evidence type="ECO:0000256" key="3">
    <source>
        <dbReference type="ARBA" id="ARBA00022989"/>
    </source>
</evidence>
<dbReference type="GO" id="GO:0016020">
    <property type="term" value="C:membrane"/>
    <property type="evidence" value="ECO:0007669"/>
    <property type="project" value="UniProtKB-SubCell"/>
</dbReference>
<feature type="transmembrane region" description="Helical" evidence="5">
    <location>
        <begin position="235"/>
        <end position="252"/>
    </location>
</feature>
<feature type="transmembrane region" description="Helical" evidence="5">
    <location>
        <begin position="212"/>
        <end position="229"/>
    </location>
</feature>
<protein>
    <submittedName>
        <fullName evidence="7">O-antigen ligase family protein</fullName>
    </submittedName>
</protein>
<evidence type="ECO:0000256" key="4">
    <source>
        <dbReference type="ARBA" id="ARBA00023136"/>
    </source>
</evidence>
<dbReference type="EMBL" id="JAHCVJ010000001">
    <property type="protein sequence ID" value="MBT0663018.1"/>
    <property type="molecule type" value="Genomic_DNA"/>
</dbReference>
<evidence type="ECO:0000313" key="8">
    <source>
        <dbReference type="Proteomes" id="UP000811899"/>
    </source>
</evidence>
<feature type="transmembrane region" description="Helical" evidence="5">
    <location>
        <begin position="188"/>
        <end position="205"/>
    </location>
</feature>
<keyword evidence="4 5" id="KW-0472">Membrane</keyword>
<keyword evidence="3 5" id="KW-1133">Transmembrane helix</keyword>
<feature type="domain" description="O-antigen ligase-related" evidence="6">
    <location>
        <begin position="217"/>
        <end position="375"/>
    </location>
</feature>
<feature type="transmembrane region" description="Helical" evidence="5">
    <location>
        <begin position="358"/>
        <end position="379"/>
    </location>
</feature>
<evidence type="ECO:0000313" key="7">
    <source>
        <dbReference type="EMBL" id="MBT0663018.1"/>
    </source>
</evidence>
<feature type="transmembrane region" description="Helical" evidence="5">
    <location>
        <begin position="264"/>
        <end position="283"/>
    </location>
</feature>
<dbReference type="AlphaFoldDB" id="A0AAW4KWN6"/>
<feature type="transmembrane region" description="Helical" evidence="5">
    <location>
        <begin position="7"/>
        <end position="27"/>
    </location>
</feature>
<feature type="transmembrane region" description="Helical" evidence="5">
    <location>
        <begin position="425"/>
        <end position="442"/>
    </location>
</feature>
<reference evidence="7 8" key="1">
    <citation type="submission" date="2021-05" db="EMBL/GenBank/DDBJ databases">
        <title>The draft genome of Geobacter pelophilus DSM 12255.</title>
        <authorList>
            <person name="Xu Z."/>
            <person name="Masuda Y."/>
            <person name="Itoh H."/>
            <person name="Senoo K."/>
        </authorList>
    </citation>
    <scope>NUCLEOTIDE SEQUENCE [LARGE SCALE GENOMIC DNA]</scope>
    <source>
        <strain evidence="7 8">DSM 12255</strain>
    </source>
</reference>
<evidence type="ECO:0000256" key="1">
    <source>
        <dbReference type="ARBA" id="ARBA00004141"/>
    </source>
</evidence>
<sequence length="456" mass="50753">MRYVKYILSVYIVLIPFIEIYKSGFLASLIDTGYDNNKWVAYIDESIACVLLVLLIVCALLNKTTYQFRLIPKKALVAFVFLGLYSGIYNYNSILRTILGIADLLKYFIILLGFTMFCRCNEAVLKKVINCLYIIGAIASIMAIIDEAFLLIQKTDLLIQFYPETTNIVRFVRGQIWGAISIFGHHNGLGYFQAVLTTILIAELMTRSKPRSVSFCLLFLLFLIGLILSTSRSSIFAVIISSISLFTVRFYAGHAVVRRKTVASYVFILFGVFLAAFYLANSIEAETKALFEDQESTLRTMAAANALTIVTKSPLLGVGPGSYGGSVSFKLPSPIYENIYFPPKIFEFAEKIQSLDSFYSQIFAEYGIIGAFVFLWFIFSLSSHLKKQAMLSFNNGNKTVAAFRFATSGLFVSFYFLFMGGTLNSPLYGLLTCAIAGAALGAKFKIKCVYSTVSAT</sequence>
<feature type="transmembrane region" description="Helical" evidence="5">
    <location>
        <begin position="130"/>
        <end position="152"/>
    </location>
</feature>